<sequence length="98" mass="11592">MVDRNKHRKFTTGVEFINSPWHSLNEIFAEMVEGYCDLHRLVLHIRVTVAKEHHLHNLSFTIGEESNQIVCRQYRKESTYARDVLQQYPQHMQPTSLG</sequence>
<name>A0A0A8ZCM8_ARUDO</name>
<reference evidence="1" key="1">
    <citation type="submission" date="2014-09" db="EMBL/GenBank/DDBJ databases">
        <authorList>
            <person name="Magalhaes I.L.F."/>
            <person name="Oliveira U."/>
            <person name="Santos F.R."/>
            <person name="Vidigal T.H.D.A."/>
            <person name="Brescovit A.D."/>
            <person name="Santos A.J."/>
        </authorList>
    </citation>
    <scope>NUCLEOTIDE SEQUENCE</scope>
    <source>
        <tissue evidence="1">Shoot tissue taken approximately 20 cm above the soil surface</tissue>
    </source>
</reference>
<accession>A0A0A8ZCM8</accession>
<evidence type="ECO:0000313" key="1">
    <source>
        <dbReference type="EMBL" id="JAD35453.1"/>
    </source>
</evidence>
<proteinExistence type="predicted"/>
<organism evidence="1">
    <name type="scientific">Arundo donax</name>
    <name type="common">Giant reed</name>
    <name type="synonym">Donax arundinaceus</name>
    <dbReference type="NCBI Taxonomy" id="35708"/>
    <lineage>
        <taxon>Eukaryota</taxon>
        <taxon>Viridiplantae</taxon>
        <taxon>Streptophyta</taxon>
        <taxon>Embryophyta</taxon>
        <taxon>Tracheophyta</taxon>
        <taxon>Spermatophyta</taxon>
        <taxon>Magnoliopsida</taxon>
        <taxon>Liliopsida</taxon>
        <taxon>Poales</taxon>
        <taxon>Poaceae</taxon>
        <taxon>PACMAD clade</taxon>
        <taxon>Arundinoideae</taxon>
        <taxon>Arundineae</taxon>
        <taxon>Arundo</taxon>
    </lineage>
</organism>
<dbReference type="EMBL" id="GBRH01262442">
    <property type="protein sequence ID" value="JAD35453.1"/>
    <property type="molecule type" value="Transcribed_RNA"/>
</dbReference>
<dbReference type="AlphaFoldDB" id="A0A0A8ZCM8"/>
<reference evidence="1" key="2">
    <citation type="journal article" date="2015" name="Data Brief">
        <title>Shoot transcriptome of the giant reed, Arundo donax.</title>
        <authorList>
            <person name="Barrero R.A."/>
            <person name="Guerrero F.D."/>
            <person name="Moolhuijzen P."/>
            <person name="Goolsby J.A."/>
            <person name="Tidwell J."/>
            <person name="Bellgard S.E."/>
            <person name="Bellgard M.I."/>
        </authorList>
    </citation>
    <scope>NUCLEOTIDE SEQUENCE</scope>
    <source>
        <tissue evidence="1">Shoot tissue taken approximately 20 cm above the soil surface</tissue>
    </source>
</reference>
<protein>
    <submittedName>
        <fullName evidence="1">Uncharacterized protein</fullName>
    </submittedName>
</protein>